<evidence type="ECO:0000259" key="4">
    <source>
        <dbReference type="PROSITE" id="PS50932"/>
    </source>
</evidence>
<evidence type="ECO:0000256" key="2">
    <source>
        <dbReference type="ARBA" id="ARBA00023125"/>
    </source>
</evidence>
<dbReference type="InterPro" id="IPR010982">
    <property type="entry name" value="Lambda_DNA-bd_dom_sf"/>
</dbReference>
<gene>
    <name evidence="5" type="ORF">NG665_02890</name>
</gene>
<dbReference type="Gene3D" id="1.10.260.40">
    <property type="entry name" value="lambda repressor-like DNA-binding domains"/>
    <property type="match status" value="1"/>
</dbReference>
<evidence type="ECO:0000256" key="1">
    <source>
        <dbReference type="ARBA" id="ARBA00023015"/>
    </source>
</evidence>
<dbReference type="GO" id="GO:0003677">
    <property type="term" value="F:DNA binding"/>
    <property type="evidence" value="ECO:0007669"/>
    <property type="project" value="UniProtKB-KW"/>
</dbReference>
<organism evidence="5 6">
    <name type="scientific">Arcanobacterium pinnipediorum</name>
    <dbReference type="NCBI Taxonomy" id="1503041"/>
    <lineage>
        <taxon>Bacteria</taxon>
        <taxon>Bacillati</taxon>
        <taxon>Actinomycetota</taxon>
        <taxon>Actinomycetes</taxon>
        <taxon>Actinomycetales</taxon>
        <taxon>Actinomycetaceae</taxon>
        <taxon>Arcanobacterium</taxon>
    </lineage>
</organism>
<dbReference type="PROSITE" id="PS00356">
    <property type="entry name" value="HTH_LACI_1"/>
    <property type="match status" value="1"/>
</dbReference>
<dbReference type="SUPFAM" id="SSF47413">
    <property type="entry name" value="lambda repressor-like DNA-binding domains"/>
    <property type="match status" value="1"/>
</dbReference>
<dbReference type="PANTHER" id="PTHR30146">
    <property type="entry name" value="LACI-RELATED TRANSCRIPTIONAL REPRESSOR"/>
    <property type="match status" value="1"/>
</dbReference>
<evidence type="ECO:0000256" key="3">
    <source>
        <dbReference type="ARBA" id="ARBA00023163"/>
    </source>
</evidence>
<dbReference type="PROSITE" id="PS50932">
    <property type="entry name" value="HTH_LACI_2"/>
    <property type="match status" value="1"/>
</dbReference>
<name>A0ABY5AIY3_9ACTO</name>
<protein>
    <submittedName>
        <fullName evidence="5">LacI family DNA-binding transcriptional regulator</fullName>
    </submittedName>
</protein>
<proteinExistence type="predicted"/>
<keyword evidence="1" id="KW-0805">Transcription regulation</keyword>
<dbReference type="EMBL" id="CP099547">
    <property type="protein sequence ID" value="USR79941.1"/>
    <property type="molecule type" value="Genomic_DNA"/>
</dbReference>
<dbReference type="PANTHER" id="PTHR30146:SF109">
    <property type="entry name" value="HTH-TYPE TRANSCRIPTIONAL REGULATOR GALS"/>
    <property type="match status" value="1"/>
</dbReference>
<keyword evidence="6" id="KW-1185">Reference proteome</keyword>
<dbReference type="InterPro" id="IPR000843">
    <property type="entry name" value="HTH_LacI"/>
</dbReference>
<dbReference type="Proteomes" id="UP001056109">
    <property type="component" value="Chromosome"/>
</dbReference>
<feature type="domain" description="HTH lacI-type" evidence="4">
    <location>
        <begin position="5"/>
        <end position="54"/>
    </location>
</feature>
<accession>A0ABY5AIY3</accession>
<sequence>MERRVVMADVAKLAKVSSQTVSRVLSGKGTVRPETERRVRNAIEYLGYQPSIAG</sequence>
<evidence type="ECO:0000313" key="6">
    <source>
        <dbReference type="Proteomes" id="UP001056109"/>
    </source>
</evidence>
<keyword evidence="3" id="KW-0804">Transcription</keyword>
<reference evidence="5" key="1">
    <citation type="submission" date="2022-06" db="EMBL/GenBank/DDBJ databases">
        <title>Complete Genome Sequence of Arcanobacterium pinnipediorum strain DSM 28752 isolated from a harbour seal.</title>
        <authorList>
            <person name="Borowiak M."/>
            <person name="Kreitlow A."/>
            <person name="Alssahen M."/>
            <person name="Malorny B."/>
            <person name="Laemmler C."/>
            <person name="Prenger-Berninghoff E."/>
            <person name="Siebert U."/>
            <person name="Ploetz M."/>
            <person name="Abdulmawjood A."/>
        </authorList>
    </citation>
    <scope>NUCLEOTIDE SEQUENCE</scope>
    <source>
        <strain evidence="5">DSM 28752</strain>
    </source>
</reference>
<dbReference type="RefSeq" id="WP_252673800.1">
    <property type="nucleotide sequence ID" value="NZ_CP099547.1"/>
</dbReference>
<dbReference type="CDD" id="cd01392">
    <property type="entry name" value="HTH_LacI"/>
    <property type="match status" value="1"/>
</dbReference>
<dbReference type="Pfam" id="PF00356">
    <property type="entry name" value="LacI"/>
    <property type="match status" value="1"/>
</dbReference>
<keyword evidence="2 5" id="KW-0238">DNA-binding</keyword>
<dbReference type="SMART" id="SM00354">
    <property type="entry name" value="HTH_LACI"/>
    <property type="match status" value="1"/>
</dbReference>
<evidence type="ECO:0000313" key="5">
    <source>
        <dbReference type="EMBL" id="USR79941.1"/>
    </source>
</evidence>